<reference evidence="4 6" key="2">
    <citation type="journal article" date="2015" name="Genome Announc.">
        <title>Expanding the biotechnology potential of lactobacilli through comparative genomics of 213 strains and associated genera.</title>
        <authorList>
            <person name="Sun Z."/>
            <person name="Harris H.M."/>
            <person name="McCann A."/>
            <person name="Guo C."/>
            <person name="Argimon S."/>
            <person name="Zhang W."/>
            <person name="Yang X."/>
            <person name="Jeffery I.B."/>
            <person name="Cooney J.C."/>
            <person name="Kagawa T.F."/>
            <person name="Liu W."/>
            <person name="Song Y."/>
            <person name="Salvetti E."/>
            <person name="Wrobel A."/>
            <person name="Rasinkangas P."/>
            <person name="Parkhill J."/>
            <person name="Rea M.C."/>
            <person name="O'Sullivan O."/>
            <person name="Ritari J."/>
            <person name="Douillard F.P."/>
            <person name="Paul Ross R."/>
            <person name="Yang R."/>
            <person name="Briner A.E."/>
            <person name="Felis G.E."/>
            <person name="de Vos W.M."/>
            <person name="Barrangou R."/>
            <person name="Klaenhammer T.R."/>
            <person name="Caufield P.W."/>
            <person name="Cui Y."/>
            <person name="Zhang H."/>
            <person name="O'Toole P.W."/>
        </authorList>
    </citation>
    <scope>NUCLEOTIDE SEQUENCE [LARGE SCALE GENOMIC DNA]</scope>
    <source>
        <strain evidence="4 6">DSM 23908</strain>
    </source>
</reference>
<gene>
    <name evidence="3" type="ORF">BN52_07935</name>
    <name evidence="4" type="ORF">FC38_GL000805</name>
</gene>
<name>I7JZX3_9LACO</name>
<evidence type="ECO:0000313" key="3">
    <source>
        <dbReference type="EMBL" id="CCI86515.1"/>
    </source>
</evidence>
<protein>
    <recommendedName>
        <fullName evidence="7">Surface layer protein A domain-containing protein</fullName>
    </recommendedName>
</protein>
<evidence type="ECO:0000313" key="4">
    <source>
        <dbReference type="EMBL" id="KRN11457.1"/>
    </source>
</evidence>
<dbReference type="PATRIC" id="fig|1423751.3.peg.832"/>
<sequence length="217" mass="23314">MNKKIISILAATIMTGTLAATNVSVASAATNKIIYHAIKGSNKKLVTVTKRIPYYQYSKKGKLLSKKYLTVGTQVYVKKGNKNSWIIFLSPTSKKALVVKKHNGWFENAKASTNATSSASTTQTQTETSPSTSTQNVVNTTSEPAFSGFPAGAGYLEKWDIVKSLTGAARDQAERALMSELGITTSSGTPLVSSQAFENQFNKISNAAQSIGDYIQQ</sequence>
<dbReference type="RefSeq" id="WP_008472477.1">
    <property type="nucleotide sequence ID" value="NZ_AYZO01000022.1"/>
</dbReference>
<feature type="chain" id="PRO_5039646392" description="Surface layer protein A domain-containing protein" evidence="2">
    <location>
        <begin position="20"/>
        <end position="217"/>
    </location>
</feature>
<feature type="signal peptide" evidence="2">
    <location>
        <begin position="1"/>
        <end position="19"/>
    </location>
</feature>
<evidence type="ECO:0000256" key="1">
    <source>
        <dbReference type="SAM" id="MobiDB-lite"/>
    </source>
</evidence>
<organism evidence="3 5">
    <name type="scientific">Lactobacillus gigeriorum DSM 23908 = CRBIP 24.85</name>
    <dbReference type="NCBI Taxonomy" id="1423751"/>
    <lineage>
        <taxon>Bacteria</taxon>
        <taxon>Bacillati</taxon>
        <taxon>Bacillota</taxon>
        <taxon>Bacilli</taxon>
        <taxon>Lactobacillales</taxon>
        <taxon>Lactobacillaceae</taxon>
        <taxon>Lactobacillus</taxon>
    </lineage>
</organism>
<evidence type="ECO:0000313" key="5">
    <source>
        <dbReference type="Proteomes" id="UP000009326"/>
    </source>
</evidence>
<reference evidence="3 5" key="1">
    <citation type="submission" date="2012-06" db="EMBL/GenBank/DDBJ databases">
        <title>Draft genome sequence of Lactobacillus gigeriorum CRBIP 24.85T, isolated from chicken crop.</title>
        <authorList>
            <person name="Cousin S."/>
            <person name="Ma L."/>
            <person name="Creno S."/>
            <person name="Clermont D."/>
            <person name="Loux V."/>
            <person name="Bizet C."/>
            <person name="Bouchier C."/>
        </authorList>
    </citation>
    <scope>NUCLEOTIDE SEQUENCE [LARGE SCALE GENOMIC DNA]</scope>
    <source>
        <strain evidence="5">CRBIP 24.85T</strain>
        <strain evidence="3">Type strain: CRBIP 24.85</strain>
    </source>
</reference>
<evidence type="ECO:0008006" key="7">
    <source>
        <dbReference type="Google" id="ProtNLM"/>
    </source>
</evidence>
<dbReference type="Proteomes" id="UP000009326">
    <property type="component" value="Unassembled WGS sequence"/>
</dbReference>
<keyword evidence="6" id="KW-1185">Reference proteome</keyword>
<dbReference type="Proteomes" id="UP000051521">
    <property type="component" value="Unassembled WGS sequence"/>
</dbReference>
<dbReference type="EMBL" id="CAKC01000024">
    <property type="protein sequence ID" value="CCI86515.1"/>
    <property type="molecule type" value="Genomic_DNA"/>
</dbReference>
<feature type="region of interest" description="Disordered" evidence="1">
    <location>
        <begin position="110"/>
        <end position="142"/>
    </location>
</feature>
<evidence type="ECO:0000256" key="2">
    <source>
        <dbReference type="SAM" id="SignalP"/>
    </source>
</evidence>
<evidence type="ECO:0000313" key="6">
    <source>
        <dbReference type="Proteomes" id="UP000051521"/>
    </source>
</evidence>
<feature type="compositionally biased region" description="Low complexity" evidence="1">
    <location>
        <begin position="111"/>
        <end position="142"/>
    </location>
</feature>
<proteinExistence type="predicted"/>
<dbReference type="STRING" id="1423751.FC38_GL000805"/>
<dbReference type="EMBL" id="AYZO01000022">
    <property type="protein sequence ID" value="KRN11457.1"/>
    <property type="molecule type" value="Genomic_DNA"/>
</dbReference>
<dbReference type="AlphaFoldDB" id="I7JZX3"/>
<keyword evidence="2" id="KW-0732">Signal</keyword>
<accession>I7JZX3</accession>
<comment type="caution">
    <text evidence="3">The sequence shown here is derived from an EMBL/GenBank/DDBJ whole genome shotgun (WGS) entry which is preliminary data.</text>
</comment>